<dbReference type="GO" id="GO:0008237">
    <property type="term" value="F:metallopeptidase activity"/>
    <property type="evidence" value="ECO:0007669"/>
    <property type="project" value="UniProtKB-KW"/>
</dbReference>
<feature type="transmembrane region" description="Helical" evidence="2">
    <location>
        <begin position="243"/>
        <end position="264"/>
    </location>
</feature>
<proteinExistence type="predicted"/>
<dbReference type="RefSeq" id="WP_250595225.1">
    <property type="nucleotide sequence ID" value="NZ_JAKRVY010000002.1"/>
</dbReference>
<feature type="compositionally biased region" description="Basic and acidic residues" evidence="1">
    <location>
        <begin position="1"/>
        <end position="17"/>
    </location>
</feature>
<feature type="transmembrane region" description="Helical" evidence="2">
    <location>
        <begin position="169"/>
        <end position="192"/>
    </location>
</feature>
<evidence type="ECO:0000256" key="2">
    <source>
        <dbReference type="SAM" id="Phobius"/>
    </source>
</evidence>
<keyword evidence="2" id="KW-0812">Transmembrane</keyword>
<evidence type="ECO:0000256" key="1">
    <source>
        <dbReference type="SAM" id="MobiDB-lite"/>
    </source>
</evidence>
<keyword evidence="2" id="KW-0472">Membrane</keyword>
<keyword evidence="5" id="KW-1185">Reference proteome</keyword>
<dbReference type="GO" id="GO:0004175">
    <property type="term" value="F:endopeptidase activity"/>
    <property type="evidence" value="ECO:0007669"/>
    <property type="project" value="UniProtKB-ARBA"/>
</dbReference>
<feature type="region of interest" description="Disordered" evidence="1">
    <location>
        <begin position="1"/>
        <end position="80"/>
    </location>
</feature>
<dbReference type="GO" id="GO:0080120">
    <property type="term" value="P:CAAX-box protein maturation"/>
    <property type="evidence" value="ECO:0007669"/>
    <property type="project" value="UniProtKB-ARBA"/>
</dbReference>
<feature type="transmembrane region" description="Helical" evidence="2">
    <location>
        <begin position="270"/>
        <end position="289"/>
    </location>
</feature>
<comment type="caution">
    <text evidence="4">The sequence shown here is derived from an EMBL/GenBank/DDBJ whole genome shotgun (WGS) entry which is preliminary data.</text>
</comment>
<dbReference type="InterPro" id="IPR052710">
    <property type="entry name" value="CAAX_protease"/>
</dbReference>
<protein>
    <submittedName>
        <fullName evidence="4">CPBP family intramembrane metalloprotease</fullName>
    </submittedName>
</protein>
<feature type="transmembrane region" description="Helical" evidence="2">
    <location>
        <begin position="129"/>
        <end position="149"/>
    </location>
</feature>
<keyword evidence="4" id="KW-0378">Hydrolase</keyword>
<feature type="transmembrane region" description="Helical" evidence="2">
    <location>
        <begin position="88"/>
        <end position="117"/>
    </location>
</feature>
<feature type="transmembrane region" description="Helical" evidence="2">
    <location>
        <begin position="212"/>
        <end position="231"/>
    </location>
</feature>
<keyword evidence="4" id="KW-0482">Metalloprotease</keyword>
<feature type="domain" description="CAAX prenyl protease 2/Lysostaphin resistance protein A-like" evidence="3">
    <location>
        <begin position="212"/>
        <end position="305"/>
    </location>
</feature>
<dbReference type="AlphaFoldDB" id="A0AAE3FQ15"/>
<keyword evidence="4" id="KW-0645">Protease</keyword>
<name>A0AAE3FQ15_9EURY</name>
<evidence type="ECO:0000313" key="5">
    <source>
        <dbReference type="Proteomes" id="UP001202674"/>
    </source>
</evidence>
<keyword evidence="2" id="KW-1133">Transmembrane helix</keyword>
<dbReference type="EMBL" id="JAKRVY010000002">
    <property type="protein sequence ID" value="MCL9813046.1"/>
    <property type="molecule type" value="Genomic_DNA"/>
</dbReference>
<dbReference type="PANTHER" id="PTHR36435">
    <property type="entry name" value="SLR1288 PROTEIN"/>
    <property type="match status" value="1"/>
</dbReference>
<reference evidence="4 5" key="1">
    <citation type="journal article" date="2022" name="Syst. Appl. Microbiol.">
        <title>Natronocalculus amylovorans gen. nov., sp. nov., and Natranaeroarchaeum aerophilus sp. nov., dominant culturable amylolytic natronoarchaea from hypersaline soda lakes in southwestern Siberia.</title>
        <authorList>
            <person name="Sorokin D.Y."/>
            <person name="Elcheninov A.G."/>
            <person name="Khizhniak T.V."/>
            <person name="Koenen M."/>
            <person name="Bale N.J."/>
            <person name="Damste J.S.S."/>
            <person name="Kublanov I.V."/>
        </authorList>
    </citation>
    <scope>NUCLEOTIDE SEQUENCE [LARGE SCALE GENOMIC DNA]</scope>
    <source>
        <strain evidence="4 5">AArc-St1-1</strain>
    </source>
</reference>
<accession>A0AAE3FQ15</accession>
<dbReference type="Pfam" id="PF02517">
    <property type="entry name" value="Rce1-like"/>
    <property type="match status" value="1"/>
</dbReference>
<feature type="transmembrane region" description="Helical" evidence="2">
    <location>
        <begin position="301"/>
        <end position="320"/>
    </location>
</feature>
<gene>
    <name evidence="4" type="ORF">AArcSt11_05200</name>
</gene>
<dbReference type="PANTHER" id="PTHR36435:SF1">
    <property type="entry name" value="CAAX AMINO TERMINAL PROTEASE FAMILY PROTEIN"/>
    <property type="match status" value="1"/>
</dbReference>
<sequence>MPDWNDRGDDDGNKGSDDDWNGGGEDGWNETDDTHGGWGNSRRDSSEEDVVDAELSGKTDTSATGPEGMAPEKGPDSRQLGKTLGVSVGLGLGGLALGVIASIPLMFGVIALFGLPFQATAEGQNLPGFVTNTIALQGVGMVGISVWYLSRHNLGLEFLRLRKLTLRHVGWIIAGAIILFIVNIISGIVIDVLGLPTPSHGLIDTFVETPELLLAGIVLNLLLIGPAEELLYRGIIQTKLVNVGGTVKGVFLASVLFAVVHLPAYGLDGWAAIISLVFLGGVLGAIYEYTDNLLIPMIAHGVYNSLLFIMIYIAIITGNADQIVTILPI</sequence>
<dbReference type="Proteomes" id="UP001202674">
    <property type="component" value="Unassembled WGS sequence"/>
</dbReference>
<organism evidence="4 5">
    <name type="scientific">Natranaeroarchaeum aerophilus</name>
    <dbReference type="NCBI Taxonomy" id="2917711"/>
    <lineage>
        <taxon>Archaea</taxon>
        <taxon>Methanobacteriati</taxon>
        <taxon>Methanobacteriota</taxon>
        <taxon>Stenosarchaea group</taxon>
        <taxon>Halobacteria</taxon>
        <taxon>Halobacteriales</taxon>
        <taxon>Natronoarchaeaceae</taxon>
        <taxon>Natranaeroarchaeum</taxon>
    </lineage>
</organism>
<dbReference type="InterPro" id="IPR003675">
    <property type="entry name" value="Rce1/LyrA-like_dom"/>
</dbReference>
<evidence type="ECO:0000313" key="4">
    <source>
        <dbReference type="EMBL" id="MCL9813046.1"/>
    </source>
</evidence>
<evidence type="ECO:0000259" key="3">
    <source>
        <dbReference type="Pfam" id="PF02517"/>
    </source>
</evidence>